<evidence type="ECO:0000313" key="14">
    <source>
        <dbReference type="Proteomes" id="UP000315901"/>
    </source>
</evidence>
<dbReference type="Proteomes" id="UP000315901">
    <property type="component" value="Unassembled WGS sequence"/>
</dbReference>
<dbReference type="PANTHER" id="PTHR30183">
    <property type="entry name" value="MOLYBDENUM TRANSPORT SYSTEM PERMEASE PROTEIN MODB"/>
    <property type="match status" value="1"/>
</dbReference>
<keyword evidence="6" id="KW-0997">Cell inner membrane</keyword>
<feature type="transmembrane region" description="Helical" evidence="11">
    <location>
        <begin position="496"/>
        <end position="518"/>
    </location>
</feature>
<dbReference type="EMBL" id="VFRR01000004">
    <property type="protein sequence ID" value="TPE54671.1"/>
    <property type="molecule type" value="Genomic_DNA"/>
</dbReference>
<feature type="domain" description="ABC transmembrane type-1" evidence="12">
    <location>
        <begin position="50"/>
        <end position="250"/>
    </location>
</feature>
<keyword evidence="8" id="KW-0677">Repeat</keyword>
<dbReference type="InterPro" id="IPR000515">
    <property type="entry name" value="MetI-like"/>
</dbReference>
<feature type="transmembrane region" description="Helical" evidence="11">
    <location>
        <begin position="323"/>
        <end position="345"/>
    </location>
</feature>
<feature type="transmembrane region" description="Helical" evidence="11">
    <location>
        <begin position="12"/>
        <end position="32"/>
    </location>
</feature>
<keyword evidence="4 11" id="KW-0813">Transport</keyword>
<dbReference type="InterPro" id="IPR035906">
    <property type="entry name" value="MetI-like_sf"/>
</dbReference>
<comment type="caution">
    <text evidence="13">The sequence shown here is derived from an EMBL/GenBank/DDBJ whole genome shotgun (WGS) entry which is preliminary data.</text>
</comment>
<dbReference type="RefSeq" id="WP_140587252.1">
    <property type="nucleotide sequence ID" value="NZ_VFRR01000004.1"/>
</dbReference>
<organism evidence="13 14">
    <name type="scientific">Maribrevibacterium harenarium</name>
    <dbReference type="NCBI Taxonomy" id="2589817"/>
    <lineage>
        <taxon>Bacteria</taxon>
        <taxon>Pseudomonadati</taxon>
        <taxon>Pseudomonadota</taxon>
        <taxon>Gammaproteobacteria</taxon>
        <taxon>Oceanospirillales</taxon>
        <taxon>Oceanospirillaceae</taxon>
        <taxon>Maribrevibacterium</taxon>
    </lineage>
</organism>
<dbReference type="Pfam" id="PF00528">
    <property type="entry name" value="BPD_transp_1"/>
    <property type="match status" value="1"/>
</dbReference>
<feature type="domain" description="ABC transmembrane type-1" evidence="12">
    <location>
        <begin position="320"/>
        <end position="513"/>
    </location>
</feature>
<feature type="transmembrane region" description="Helical" evidence="11">
    <location>
        <begin position="366"/>
        <end position="387"/>
    </location>
</feature>
<feature type="transmembrane region" description="Helical" evidence="11">
    <location>
        <begin position="232"/>
        <end position="254"/>
    </location>
</feature>
<dbReference type="SUPFAM" id="SSF161098">
    <property type="entry name" value="MetI-like"/>
    <property type="match status" value="2"/>
</dbReference>
<dbReference type="OrthoDB" id="7066776at2"/>
<feature type="transmembrane region" description="Helical" evidence="11">
    <location>
        <begin position="454"/>
        <end position="476"/>
    </location>
</feature>
<feature type="transmembrane region" description="Helical" evidence="11">
    <location>
        <begin position="121"/>
        <end position="144"/>
    </location>
</feature>
<evidence type="ECO:0000256" key="6">
    <source>
        <dbReference type="ARBA" id="ARBA00022519"/>
    </source>
</evidence>
<dbReference type="AlphaFoldDB" id="A0A501X2F7"/>
<protein>
    <recommendedName>
        <fullName evidence="3">Thiamine transport system permease protein ThiP</fullName>
    </recommendedName>
</protein>
<comment type="subcellular location">
    <subcellularLocation>
        <location evidence="1">Cell inner membrane</location>
        <topology evidence="1">Multi-pass membrane protein</topology>
    </subcellularLocation>
    <subcellularLocation>
        <location evidence="11">Cell membrane</location>
        <topology evidence="11">Multi-pass membrane protein</topology>
    </subcellularLocation>
</comment>
<accession>A0A501X2F7</accession>
<evidence type="ECO:0000256" key="2">
    <source>
        <dbReference type="ARBA" id="ARBA00011650"/>
    </source>
</evidence>
<feature type="transmembrane region" description="Helical" evidence="11">
    <location>
        <begin position="85"/>
        <end position="109"/>
    </location>
</feature>
<dbReference type="CDD" id="cd06261">
    <property type="entry name" value="TM_PBP2"/>
    <property type="match status" value="1"/>
</dbReference>
<dbReference type="GO" id="GO:0022857">
    <property type="term" value="F:transmembrane transporter activity"/>
    <property type="evidence" value="ECO:0007669"/>
    <property type="project" value="InterPro"/>
</dbReference>
<comment type="subunit">
    <text evidence="2">The complex is composed of two ATP-binding proteins (ThiQ), two transmembrane proteins (ThiP) and a solute-binding protein (ThiB).</text>
</comment>
<proteinExistence type="inferred from homology"/>
<keyword evidence="7 11" id="KW-0812">Transmembrane</keyword>
<dbReference type="GO" id="GO:0005886">
    <property type="term" value="C:plasma membrane"/>
    <property type="evidence" value="ECO:0007669"/>
    <property type="project" value="UniProtKB-SubCell"/>
</dbReference>
<keyword evidence="10 11" id="KW-0472">Membrane</keyword>
<reference evidence="13 14" key="1">
    <citation type="submission" date="2019-06" db="EMBL/GenBank/DDBJ databases">
        <title>A novel bacterium of genus Marinomonas, isolated from coastal sand.</title>
        <authorList>
            <person name="Huang H."/>
            <person name="Mo K."/>
            <person name="Hu Y."/>
        </authorList>
    </citation>
    <scope>NUCLEOTIDE SEQUENCE [LARGE SCALE GENOMIC DNA]</scope>
    <source>
        <strain evidence="13 14">HB171799</strain>
    </source>
</reference>
<evidence type="ECO:0000256" key="5">
    <source>
        <dbReference type="ARBA" id="ARBA00022475"/>
    </source>
</evidence>
<evidence type="ECO:0000256" key="8">
    <source>
        <dbReference type="ARBA" id="ARBA00022737"/>
    </source>
</evidence>
<dbReference type="Gene3D" id="1.10.3720.10">
    <property type="entry name" value="MetI-like"/>
    <property type="match status" value="2"/>
</dbReference>
<evidence type="ECO:0000313" key="13">
    <source>
        <dbReference type="EMBL" id="TPE54671.1"/>
    </source>
</evidence>
<sequence length="524" mass="57989">MKHFLWQAPTWLGALIYLGGVFAALVALLLQATPSDWGLSLTQSYLWRLIQFSFTQALLSALLSIVLAIPVISALYHNQFLGRRWLLNLFAVSIVVPTIVAILGIVIVYGRQGWFTSLFGFHFPLYGLGGILLAHVFFNLPLVVRLGLQVYGLIPDGQWRLATQLGLNRWQAFRVIEWPYLRRSLPGTFLLVFLLCFSSFAVVLSLGGGPKSSTLEVAIYQALRFEFDLSKASFLALLQVSICLALGGFVFRYIQPLQQDASLYRGAPQLRRRKRDFVVDLGSLMLAAVWIVPPFVAVLTPIWSAEFLVALASPGLWQATLVSLQVAIPSGLLSLMMALSLVSLARGFLYLGCSRVMRYLEQSANLVLMLPGLVLATGLFLLLRHTGGGINNAYWVVVWVNAVMALPFVVRAIAPAMLQQQQRYGHLYEQYAILGWIRFKLEWSAIRKALAQGLAYAVLLSLGDLGVVALFGSQGLETLPLYLYRLIGSYRVEQGSSVAVVLVLLCVALFFLITRCVGGRDVTN</sequence>
<dbReference type="NCBIfam" id="TIGR01253">
    <property type="entry name" value="thiP"/>
    <property type="match status" value="1"/>
</dbReference>
<evidence type="ECO:0000256" key="4">
    <source>
        <dbReference type="ARBA" id="ARBA00022448"/>
    </source>
</evidence>
<evidence type="ECO:0000256" key="10">
    <source>
        <dbReference type="ARBA" id="ARBA00023136"/>
    </source>
</evidence>
<dbReference type="PROSITE" id="PS50928">
    <property type="entry name" value="ABC_TM1"/>
    <property type="match status" value="2"/>
</dbReference>
<feature type="transmembrane region" description="Helical" evidence="11">
    <location>
        <begin position="52"/>
        <end position="76"/>
    </location>
</feature>
<keyword evidence="9 11" id="KW-1133">Transmembrane helix</keyword>
<feature type="transmembrane region" description="Helical" evidence="11">
    <location>
        <begin position="277"/>
        <end position="303"/>
    </location>
</feature>
<evidence type="ECO:0000256" key="1">
    <source>
        <dbReference type="ARBA" id="ARBA00004429"/>
    </source>
</evidence>
<dbReference type="PANTHER" id="PTHR30183:SF9">
    <property type="entry name" value="THIAMINE TRANSPORT SYSTEM PERMEASE PROTEIN THIP"/>
    <property type="match status" value="1"/>
</dbReference>
<comment type="similarity">
    <text evidence="11">Belongs to the binding-protein-dependent transport system permease family.</text>
</comment>
<feature type="transmembrane region" description="Helical" evidence="11">
    <location>
        <begin position="393"/>
        <end position="414"/>
    </location>
</feature>
<keyword evidence="5" id="KW-1003">Cell membrane</keyword>
<feature type="transmembrane region" description="Helical" evidence="11">
    <location>
        <begin position="188"/>
        <end position="207"/>
    </location>
</feature>
<evidence type="ECO:0000259" key="12">
    <source>
        <dbReference type="PROSITE" id="PS50928"/>
    </source>
</evidence>
<keyword evidence="14" id="KW-1185">Reference proteome</keyword>
<name>A0A501X2F7_9GAMM</name>
<gene>
    <name evidence="13" type="primary">thiP</name>
    <name evidence="13" type="ORF">FJM67_03315</name>
</gene>
<evidence type="ECO:0000256" key="3">
    <source>
        <dbReference type="ARBA" id="ARBA00016947"/>
    </source>
</evidence>
<evidence type="ECO:0000256" key="7">
    <source>
        <dbReference type="ARBA" id="ARBA00022692"/>
    </source>
</evidence>
<dbReference type="InterPro" id="IPR005947">
    <property type="entry name" value="ThiP_ABC_transpt"/>
</dbReference>
<dbReference type="GO" id="GO:0015888">
    <property type="term" value="P:thiamine transport"/>
    <property type="evidence" value="ECO:0007669"/>
    <property type="project" value="InterPro"/>
</dbReference>
<evidence type="ECO:0000256" key="11">
    <source>
        <dbReference type="RuleBase" id="RU363032"/>
    </source>
</evidence>
<evidence type="ECO:0000256" key="9">
    <source>
        <dbReference type="ARBA" id="ARBA00022989"/>
    </source>
</evidence>